<dbReference type="InterPro" id="IPR014710">
    <property type="entry name" value="RmlC-like_jellyroll"/>
</dbReference>
<name>A0A3B0X4G0_9ZZZZ</name>
<organism evidence="1">
    <name type="scientific">hydrothermal vent metagenome</name>
    <dbReference type="NCBI Taxonomy" id="652676"/>
    <lineage>
        <taxon>unclassified sequences</taxon>
        <taxon>metagenomes</taxon>
        <taxon>ecological metagenomes</taxon>
    </lineage>
</organism>
<dbReference type="InterPro" id="IPR011051">
    <property type="entry name" value="RmlC_Cupin_sf"/>
</dbReference>
<protein>
    <recommendedName>
        <fullName evidence="2">Cysteine dioxygenase</fullName>
    </recommendedName>
</protein>
<proteinExistence type="predicted"/>
<accession>A0A3B0X4G0</accession>
<dbReference type="SUPFAM" id="SSF51182">
    <property type="entry name" value="RmlC-like cupins"/>
    <property type="match status" value="1"/>
</dbReference>
<dbReference type="AlphaFoldDB" id="A0A3B0X4G0"/>
<evidence type="ECO:0008006" key="2">
    <source>
        <dbReference type="Google" id="ProtNLM"/>
    </source>
</evidence>
<dbReference type="Gene3D" id="2.60.120.10">
    <property type="entry name" value="Jelly Rolls"/>
    <property type="match status" value="1"/>
</dbReference>
<evidence type="ECO:0000313" key="1">
    <source>
        <dbReference type="EMBL" id="VAW50774.1"/>
    </source>
</evidence>
<reference evidence="1" key="1">
    <citation type="submission" date="2018-06" db="EMBL/GenBank/DDBJ databases">
        <authorList>
            <person name="Zhirakovskaya E."/>
        </authorList>
    </citation>
    <scope>NUCLEOTIDE SEQUENCE</scope>
</reference>
<dbReference type="EMBL" id="UOFD01000018">
    <property type="protein sequence ID" value="VAW50774.1"/>
    <property type="molecule type" value="Genomic_DNA"/>
</dbReference>
<gene>
    <name evidence="1" type="ORF">MNBD_GAMMA06-392</name>
</gene>
<sequence length="437" mass="50118">MHPAITQAHCNPREVGFSVYHAREKLEVQGQGTVGFSVNAKNRFRILFRSACSSLMVDIGENRTSFRVITKGKIDDLLYEVEKSNIKEDPFLDIGREQVYWLSIDKNNNLIRFGKGEMIAELCELEFNYSHLLEEGEMAWMSLLDSFSIAGHFSAGEIKKISHTCHRLPVTTSAPPVIVAHNQINLGLIDNNEATVVNNLSNECAQLYNNVAGQNLSLNTPDFPDFSDAINWSIMTEGALCHTRLLEKAAGLSERHKKQCYLRITIGENLGDSPGAPYVLEIWPGQHYSPVHRHAECNAIIKVLHGSLSCRWFKSLQFEENMPYQQTALSAGQVTWLDPKQFQTHQLYNHNIEGNMCATIQCYKYSKIDFEHYEYFDYRNEDSQKICQFTPKSDWRYSRFKEQVRAEWEAYKSSARGNNLFSEGKSVNKNNNVKRWH</sequence>